<proteinExistence type="predicted"/>
<keyword evidence="1" id="KW-0812">Transmembrane</keyword>
<evidence type="ECO:0000256" key="1">
    <source>
        <dbReference type="SAM" id="Phobius"/>
    </source>
</evidence>
<accession>A0A6J5CIP3</accession>
<feature type="transmembrane region" description="Helical" evidence="1">
    <location>
        <begin position="47"/>
        <end position="68"/>
    </location>
</feature>
<dbReference type="Proteomes" id="UP000494249">
    <property type="component" value="Unassembled WGS sequence"/>
</dbReference>
<sequence length="91" mass="10011">MKQILKTAIRAFIGFVVSGAFLYATWPVYGAIVTRPFGTKPYGLTELFVSVIMAVFVAFFGILAWQLGFSFGGANLKRARCAVRREQKGAN</sequence>
<dbReference type="RefSeq" id="WP_035477208.1">
    <property type="nucleotide sequence ID" value="NZ_CADFGL010000048.1"/>
</dbReference>
<organism evidence="2 3">
    <name type="scientific">Paraburkholderia phenoliruptrix</name>
    <dbReference type="NCBI Taxonomy" id="252970"/>
    <lineage>
        <taxon>Bacteria</taxon>
        <taxon>Pseudomonadati</taxon>
        <taxon>Pseudomonadota</taxon>
        <taxon>Betaproteobacteria</taxon>
        <taxon>Burkholderiales</taxon>
        <taxon>Burkholderiaceae</taxon>
        <taxon>Paraburkholderia</taxon>
    </lineage>
</organism>
<evidence type="ECO:0000313" key="3">
    <source>
        <dbReference type="Proteomes" id="UP000494249"/>
    </source>
</evidence>
<evidence type="ECO:0000313" key="2">
    <source>
        <dbReference type="EMBL" id="CAB3735060.1"/>
    </source>
</evidence>
<dbReference type="EMBL" id="CADIKB010000050">
    <property type="protein sequence ID" value="CAB3735060.1"/>
    <property type="molecule type" value="Genomic_DNA"/>
</dbReference>
<keyword evidence="1" id="KW-0472">Membrane</keyword>
<dbReference type="AlphaFoldDB" id="A0A6J5CIP3"/>
<feature type="transmembrane region" description="Helical" evidence="1">
    <location>
        <begin position="12"/>
        <end position="32"/>
    </location>
</feature>
<gene>
    <name evidence="2" type="ORF">LMG22037_05928</name>
</gene>
<keyword evidence="1" id="KW-1133">Transmembrane helix</keyword>
<name>A0A6J5CIP3_9BURK</name>
<protein>
    <submittedName>
        <fullName evidence="2">Uncharacterized protein</fullName>
    </submittedName>
</protein>
<reference evidence="2 3" key="1">
    <citation type="submission" date="2020-04" db="EMBL/GenBank/DDBJ databases">
        <authorList>
            <person name="De Canck E."/>
        </authorList>
    </citation>
    <scope>NUCLEOTIDE SEQUENCE [LARGE SCALE GENOMIC DNA]</scope>
    <source>
        <strain evidence="2 3">LMG 22037</strain>
    </source>
</reference>